<dbReference type="SUPFAM" id="SSF51735">
    <property type="entry name" value="NAD(P)-binding Rossmann-fold domains"/>
    <property type="match status" value="1"/>
</dbReference>
<organism evidence="4 5">
    <name type="scientific">Pseudonocardia eucalypti</name>
    <dbReference type="NCBI Taxonomy" id="648755"/>
    <lineage>
        <taxon>Bacteria</taxon>
        <taxon>Bacillati</taxon>
        <taxon>Actinomycetota</taxon>
        <taxon>Actinomycetes</taxon>
        <taxon>Pseudonocardiales</taxon>
        <taxon>Pseudonocardiaceae</taxon>
        <taxon>Pseudonocardia</taxon>
    </lineage>
</organism>
<name>A0ABP9PRE3_9PSEU</name>
<dbReference type="RefSeq" id="WP_185062788.1">
    <property type="nucleotide sequence ID" value="NZ_BAABJP010000004.1"/>
</dbReference>
<dbReference type="InterPro" id="IPR013328">
    <property type="entry name" value="6PGD_dom2"/>
</dbReference>
<dbReference type="InterPro" id="IPR015815">
    <property type="entry name" value="HIBADH-related"/>
</dbReference>
<sequence>MTNGHESARVDGARTIGFVGAGQMGEPMVERLLTAGHRVRLYARRAGVRDRLRLLGAECVDQARDVAGCDVVISCLYSDAQVLEVLPQVVRRMGAGSVLVSHTTGNPATLGELDGFAPGGKAAIVDAAFSGTVDAVRARCLAVYLGGEPEHVATARQVLGAYAAPIITTGARGSALRVKLLNNLLFAAITQVTLRGLEAGRAMGLEESVLLAALAVGSGGSTAGRYIAARGAGPFVDAVTPFLRKDLAACRATSAELGVDLTELLAAAQDGPMNLIDEGVVR</sequence>
<comment type="similarity">
    <text evidence="1">Belongs to the HIBADH-related family.</text>
</comment>
<comment type="caution">
    <text evidence="4">The sequence shown here is derived from an EMBL/GenBank/DDBJ whole genome shotgun (WGS) entry which is preliminary data.</text>
</comment>
<reference evidence="5" key="1">
    <citation type="journal article" date="2019" name="Int. J. Syst. Evol. Microbiol.">
        <title>The Global Catalogue of Microorganisms (GCM) 10K type strain sequencing project: providing services to taxonomists for standard genome sequencing and annotation.</title>
        <authorList>
            <consortium name="The Broad Institute Genomics Platform"/>
            <consortium name="The Broad Institute Genome Sequencing Center for Infectious Disease"/>
            <person name="Wu L."/>
            <person name="Ma J."/>
        </authorList>
    </citation>
    <scope>NUCLEOTIDE SEQUENCE [LARGE SCALE GENOMIC DNA]</scope>
    <source>
        <strain evidence="5">JCM 18303</strain>
    </source>
</reference>
<dbReference type="Gene3D" id="3.40.50.720">
    <property type="entry name" value="NAD(P)-binding Rossmann-like Domain"/>
    <property type="match status" value="1"/>
</dbReference>
<dbReference type="Gene3D" id="1.10.1040.10">
    <property type="entry name" value="N-(1-d-carboxylethyl)-l-norvaline Dehydrogenase, domain 2"/>
    <property type="match status" value="1"/>
</dbReference>
<dbReference type="InterPro" id="IPR008927">
    <property type="entry name" value="6-PGluconate_DH-like_C_sf"/>
</dbReference>
<dbReference type="Pfam" id="PF03446">
    <property type="entry name" value="NAD_binding_2"/>
    <property type="match status" value="1"/>
</dbReference>
<dbReference type="PIRSF" id="PIRSF000103">
    <property type="entry name" value="HIBADH"/>
    <property type="match status" value="1"/>
</dbReference>
<dbReference type="SUPFAM" id="SSF48179">
    <property type="entry name" value="6-phosphogluconate dehydrogenase C-terminal domain-like"/>
    <property type="match status" value="1"/>
</dbReference>
<proteinExistence type="inferred from homology"/>
<evidence type="ECO:0000313" key="5">
    <source>
        <dbReference type="Proteomes" id="UP001428817"/>
    </source>
</evidence>
<keyword evidence="5" id="KW-1185">Reference proteome</keyword>
<dbReference type="InterPro" id="IPR036291">
    <property type="entry name" value="NAD(P)-bd_dom_sf"/>
</dbReference>
<evidence type="ECO:0000256" key="1">
    <source>
        <dbReference type="ARBA" id="ARBA00009080"/>
    </source>
</evidence>
<dbReference type="PANTHER" id="PTHR43060:SF15">
    <property type="entry name" value="3-HYDROXYISOBUTYRATE DEHYDROGENASE-LIKE 1, MITOCHONDRIAL-RELATED"/>
    <property type="match status" value="1"/>
</dbReference>
<protein>
    <submittedName>
        <fullName evidence="4">NAD(P)-binding domain-containing protein</fullName>
    </submittedName>
</protein>
<dbReference type="PANTHER" id="PTHR43060">
    <property type="entry name" value="3-HYDROXYISOBUTYRATE DEHYDROGENASE-LIKE 1, MITOCHONDRIAL-RELATED"/>
    <property type="match status" value="1"/>
</dbReference>
<gene>
    <name evidence="4" type="ORF">GCM10023321_12300</name>
</gene>
<feature type="domain" description="6-phosphogluconate dehydrogenase NADP-binding" evidence="3">
    <location>
        <begin position="15"/>
        <end position="169"/>
    </location>
</feature>
<evidence type="ECO:0000313" key="4">
    <source>
        <dbReference type="EMBL" id="GAA5149035.1"/>
    </source>
</evidence>
<dbReference type="InterPro" id="IPR006115">
    <property type="entry name" value="6PGDH_NADP-bd"/>
</dbReference>
<dbReference type="Proteomes" id="UP001428817">
    <property type="component" value="Unassembled WGS sequence"/>
</dbReference>
<evidence type="ECO:0000259" key="3">
    <source>
        <dbReference type="Pfam" id="PF03446"/>
    </source>
</evidence>
<keyword evidence="2" id="KW-0560">Oxidoreductase</keyword>
<evidence type="ECO:0000256" key="2">
    <source>
        <dbReference type="ARBA" id="ARBA00023002"/>
    </source>
</evidence>
<dbReference type="EMBL" id="BAABJP010000004">
    <property type="protein sequence ID" value="GAA5149035.1"/>
    <property type="molecule type" value="Genomic_DNA"/>
</dbReference>
<accession>A0ABP9PRE3</accession>